<dbReference type="OMA" id="LISCEYV"/>
<name>A0A0D3K1E7_EMIH1</name>
<proteinExistence type="predicted"/>
<dbReference type="KEGG" id="ehx:EMIHUDRAFT_456772"/>
<evidence type="ECO:0008006" key="3">
    <source>
        <dbReference type="Google" id="ProtNLM"/>
    </source>
</evidence>
<keyword evidence="2" id="KW-1185">Reference proteome</keyword>
<protein>
    <recommendedName>
        <fullName evidence="3">Protein kinase domain-containing protein</fullName>
    </recommendedName>
</protein>
<organism evidence="1 2">
    <name type="scientific">Emiliania huxleyi (strain CCMP1516)</name>
    <dbReference type="NCBI Taxonomy" id="280463"/>
    <lineage>
        <taxon>Eukaryota</taxon>
        <taxon>Haptista</taxon>
        <taxon>Haptophyta</taxon>
        <taxon>Prymnesiophyceae</taxon>
        <taxon>Isochrysidales</taxon>
        <taxon>Noelaerhabdaceae</taxon>
        <taxon>Emiliania</taxon>
    </lineage>
</organism>
<dbReference type="AlphaFoldDB" id="A0A0D3K1E7"/>
<sequence length="273" mass="28063">MLHGSLPTRRALVSAAALLSAPRLPAHAISRWSLPNGEVSLREPSFACGGSSYEAPILLGAGGSGAALSVSPSSSRPAVKGERVVLKVSWSSPGAAAAVRNEGAVLERLNGVNGVERLLGRCDYTAISGGGEPGGSGRVALLLSPLVEDAVDSIGALTDARMQEAATAQLASTVIAILAANVCSTDLQLLIDRRTAALTVIDLTEARVMASPPSDADLAQAASFATEARNQVPARWLGYFQQRAREEAAELARRRGPPADPEVLQAALDAVAS</sequence>
<dbReference type="GeneID" id="17274856"/>
<dbReference type="RefSeq" id="XP_005782011.1">
    <property type="nucleotide sequence ID" value="XM_005781954.1"/>
</dbReference>
<dbReference type="eggNOG" id="ENOG502SXIK">
    <property type="taxonomic scope" value="Eukaryota"/>
</dbReference>
<reference evidence="2" key="1">
    <citation type="journal article" date="2013" name="Nature">
        <title>Pan genome of the phytoplankton Emiliania underpins its global distribution.</title>
        <authorList>
            <person name="Read B.A."/>
            <person name="Kegel J."/>
            <person name="Klute M.J."/>
            <person name="Kuo A."/>
            <person name="Lefebvre S.C."/>
            <person name="Maumus F."/>
            <person name="Mayer C."/>
            <person name="Miller J."/>
            <person name="Monier A."/>
            <person name="Salamov A."/>
            <person name="Young J."/>
            <person name="Aguilar M."/>
            <person name="Claverie J.M."/>
            <person name="Frickenhaus S."/>
            <person name="Gonzalez K."/>
            <person name="Herman E.K."/>
            <person name="Lin Y.C."/>
            <person name="Napier J."/>
            <person name="Ogata H."/>
            <person name="Sarno A.F."/>
            <person name="Shmutz J."/>
            <person name="Schroeder D."/>
            <person name="de Vargas C."/>
            <person name="Verret F."/>
            <person name="von Dassow P."/>
            <person name="Valentin K."/>
            <person name="Van de Peer Y."/>
            <person name="Wheeler G."/>
            <person name="Dacks J.B."/>
            <person name="Delwiche C.F."/>
            <person name="Dyhrman S.T."/>
            <person name="Glockner G."/>
            <person name="John U."/>
            <person name="Richards T."/>
            <person name="Worden A.Z."/>
            <person name="Zhang X."/>
            <person name="Grigoriev I.V."/>
            <person name="Allen A.E."/>
            <person name="Bidle K."/>
            <person name="Borodovsky M."/>
            <person name="Bowler C."/>
            <person name="Brownlee C."/>
            <person name="Cock J.M."/>
            <person name="Elias M."/>
            <person name="Gladyshev V.N."/>
            <person name="Groth M."/>
            <person name="Guda C."/>
            <person name="Hadaegh A."/>
            <person name="Iglesias-Rodriguez M.D."/>
            <person name="Jenkins J."/>
            <person name="Jones B.M."/>
            <person name="Lawson T."/>
            <person name="Leese F."/>
            <person name="Lindquist E."/>
            <person name="Lobanov A."/>
            <person name="Lomsadze A."/>
            <person name="Malik S.B."/>
            <person name="Marsh M.E."/>
            <person name="Mackinder L."/>
            <person name="Mock T."/>
            <person name="Mueller-Roeber B."/>
            <person name="Pagarete A."/>
            <person name="Parker M."/>
            <person name="Probert I."/>
            <person name="Quesneville H."/>
            <person name="Raines C."/>
            <person name="Rensing S.A."/>
            <person name="Riano-Pachon D.M."/>
            <person name="Richier S."/>
            <person name="Rokitta S."/>
            <person name="Shiraiwa Y."/>
            <person name="Soanes D.M."/>
            <person name="van der Giezen M."/>
            <person name="Wahlund T.M."/>
            <person name="Williams B."/>
            <person name="Wilson W."/>
            <person name="Wolfe G."/>
            <person name="Wurch L.L."/>
        </authorList>
    </citation>
    <scope>NUCLEOTIDE SEQUENCE</scope>
</reference>
<dbReference type="EnsemblProtists" id="EOD29582">
    <property type="protein sequence ID" value="EOD29582"/>
    <property type="gene ID" value="EMIHUDRAFT_456772"/>
</dbReference>
<evidence type="ECO:0000313" key="2">
    <source>
        <dbReference type="Proteomes" id="UP000013827"/>
    </source>
</evidence>
<dbReference type="HOGENOM" id="CLU_1020976_0_0_1"/>
<dbReference type="Proteomes" id="UP000013827">
    <property type="component" value="Unassembled WGS sequence"/>
</dbReference>
<dbReference type="PaxDb" id="2903-EOD29582"/>
<evidence type="ECO:0000313" key="1">
    <source>
        <dbReference type="EnsemblProtists" id="EOD29582"/>
    </source>
</evidence>
<reference evidence="1" key="2">
    <citation type="submission" date="2024-10" db="UniProtKB">
        <authorList>
            <consortium name="EnsemblProtists"/>
        </authorList>
    </citation>
    <scope>IDENTIFICATION</scope>
</reference>
<accession>A0A0D3K1E7</accession>